<evidence type="ECO:0000256" key="5">
    <source>
        <dbReference type="ARBA" id="ARBA00023136"/>
    </source>
</evidence>
<feature type="transmembrane region" description="Helical" evidence="7">
    <location>
        <begin position="426"/>
        <end position="444"/>
    </location>
</feature>
<name>A0ABD3PXY4_9STRA</name>
<evidence type="ECO:0000256" key="2">
    <source>
        <dbReference type="ARBA" id="ARBA00007168"/>
    </source>
</evidence>
<protein>
    <recommendedName>
        <fullName evidence="7">Choline transporter-like protein</fullName>
    </recommendedName>
</protein>
<feature type="transmembrane region" description="Helical" evidence="7">
    <location>
        <begin position="481"/>
        <end position="504"/>
    </location>
</feature>
<evidence type="ECO:0000256" key="4">
    <source>
        <dbReference type="ARBA" id="ARBA00022989"/>
    </source>
</evidence>
<accession>A0ABD3PXY4</accession>
<reference evidence="8 9" key="1">
    <citation type="journal article" date="2020" name="G3 (Bethesda)">
        <title>Improved Reference Genome for Cyclotella cryptica CCMP332, a Model for Cell Wall Morphogenesis, Salinity Adaptation, and Lipid Production in Diatoms (Bacillariophyta).</title>
        <authorList>
            <person name="Roberts W.R."/>
            <person name="Downey K.M."/>
            <person name="Ruck E.C."/>
            <person name="Traller J.C."/>
            <person name="Alverson A.J."/>
        </authorList>
    </citation>
    <scope>NUCLEOTIDE SEQUENCE [LARGE SCALE GENOMIC DNA]</scope>
    <source>
        <strain evidence="8 9">CCMP332</strain>
    </source>
</reference>
<evidence type="ECO:0000256" key="3">
    <source>
        <dbReference type="ARBA" id="ARBA00022692"/>
    </source>
</evidence>
<comment type="similarity">
    <text evidence="2 7">Belongs to the CTL (choline transporter-like) family.</text>
</comment>
<evidence type="ECO:0000256" key="7">
    <source>
        <dbReference type="RuleBase" id="RU368066"/>
    </source>
</evidence>
<dbReference type="GO" id="GO:0005886">
    <property type="term" value="C:plasma membrane"/>
    <property type="evidence" value="ECO:0007669"/>
    <property type="project" value="UniProtKB-SubCell"/>
</dbReference>
<comment type="caution">
    <text evidence="8">The sequence shown here is derived from an EMBL/GenBank/DDBJ whole genome shotgun (WGS) entry which is preliminary data.</text>
</comment>
<evidence type="ECO:0000256" key="6">
    <source>
        <dbReference type="ARBA" id="ARBA00023180"/>
    </source>
</evidence>
<comment type="function">
    <text evidence="7">Choline transporter.</text>
</comment>
<evidence type="ECO:0000256" key="1">
    <source>
        <dbReference type="ARBA" id="ARBA00004141"/>
    </source>
</evidence>
<feature type="transmembrane region" description="Helical" evidence="7">
    <location>
        <begin position="228"/>
        <end position="251"/>
    </location>
</feature>
<keyword evidence="9" id="KW-1185">Reference proteome</keyword>
<sequence length="610" mass="68234">MWLSMTEGDYRLILYPLDYQGNLCGTDYGKVDMTEFPYLYYVNDFAGGVCVKECPAIEEKVDPYTLLTYGGLYQPSDRSIVTSDQISIADYSNTNNTLVCTQELCYPDPSDPKTAYTSYGVNKGQGFAWFALDTYEVLWRCVVRDDAKEALYEIVKTNETENSTSPTDLANQIIPENQVTQAVKGGYNFWSNLYGDLWMARYYILGLGFGASLILGFLYSFALRIPGVLAFMVWASIFLTVAIFFIAGWYASEMASQWATADPPTYTQQEINAATYASYALYAVGGLLVLLFLFMRKRIQLAMGCVKETSKAIITMPIIILFPVIQALGFMVFMIIWSVYAANLASMGEFSTNSFQAGPISVSQCAWYLLFCFFWTGQFILAMGEIVFAMAVSKWYFSRDKDEIGNLTVVSSITTSIWYHSGTAAFGSLIIAIIQMIRSFLAYLQRKAEEMDSSLAKAVLCCFQCCFWCLEKCMKFLNKNAYIQTAIFGTAFCTSAREAFFLILRNAVRIAAITYVSGGVMFVGKVFITTITTGMAYIAISQQIGDELYSIIGPLVFIAAIAWFIAGMFMGVYDMGIATILQCFVADEEMFDEDQMYAEGDLKSWVDSHG</sequence>
<feature type="transmembrane region" description="Helical" evidence="7">
    <location>
        <begin position="314"/>
        <end position="340"/>
    </location>
</feature>
<dbReference type="PANTHER" id="PTHR12385:SF14">
    <property type="entry name" value="CHOLINE TRANSPORTER-LIKE 2"/>
    <property type="match status" value="1"/>
</dbReference>
<keyword evidence="3 7" id="KW-0812">Transmembrane</keyword>
<proteinExistence type="inferred from homology"/>
<dbReference type="Pfam" id="PF04515">
    <property type="entry name" value="Choline_transpo"/>
    <property type="match status" value="1"/>
</dbReference>
<feature type="transmembrane region" description="Helical" evidence="7">
    <location>
        <begin position="366"/>
        <end position="392"/>
    </location>
</feature>
<gene>
    <name evidence="8" type="ORF">HJC23_004785</name>
</gene>
<feature type="transmembrane region" description="Helical" evidence="7">
    <location>
        <begin position="551"/>
        <end position="573"/>
    </location>
</feature>
<dbReference type="GO" id="GO:0022857">
    <property type="term" value="F:transmembrane transporter activity"/>
    <property type="evidence" value="ECO:0007669"/>
    <property type="project" value="UniProtKB-UniRule"/>
</dbReference>
<comment type="subcellular location">
    <subcellularLocation>
        <location evidence="7">Cell membrane</location>
        <topology evidence="7">Multi-pass membrane protein</topology>
    </subcellularLocation>
    <subcellularLocation>
        <location evidence="1">Membrane</location>
        <topology evidence="1">Multi-pass membrane protein</topology>
    </subcellularLocation>
</comment>
<organism evidence="8 9">
    <name type="scientific">Cyclotella cryptica</name>
    <dbReference type="NCBI Taxonomy" id="29204"/>
    <lineage>
        <taxon>Eukaryota</taxon>
        <taxon>Sar</taxon>
        <taxon>Stramenopiles</taxon>
        <taxon>Ochrophyta</taxon>
        <taxon>Bacillariophyta</taxon>
        <taxon>Coscinodiscophyceae</taxon>
        <taxon>Thalassiosirophycidae</taxon>
        <taxon>Stephanodiscales</taxon>
        <taxon>Stephanodiscaceae</taxon>
        <taxon>Cyclotella</taxon>
    </lineage>
</organism>
<feature type="transmembrane region" description="Helical" evidence="7">
    <location>
        <begin position="271"/>
        <end position="294"/>
    </location>
</feature>
<keyword evidence="6" id="KW-0325">Glycoprotein</keyword>
<keyword evidence="5 7" id="KW-0472">Membrane</keyword>
<dbReference type="Proteomes" id="UP001516023">
    <property type="component" value="Unassembled WGS sequence"/>
</dbReference>
<dbReference type="AlphaFoldDB" id="A0ABD3PXY4"/>
<keyword evidence="4 7" id="KW-1133">Transmembrane helix</keyword>
<dbReference type="EMBL" id="JABMIG020000097">
    <property type="protein sequence ID" value="KAL3792860.1"/>
    <property type="molecule type" value="Genomic_DNA"/>
</dbReference>
<evidence type="ECO:0000313" key="9">
    <source>
        <dbReference type="Proteomes" id="UP001516023"/>
    </source>
</evidence>
<feature type="transmembrane region" description="Helical" evidence="7">
    <location>
        <begin position="202"/>
        <end position="221"/>
    </location>
</feature>
<feature type="transmembrane region" description="Helical" evidence="7">
    <location>
        <begin position="510"/>
        <end position="539"/>
    </location>
</feature>
<dbReference type="PANTHER" id="PTHR12385">
    <property type="entry name" value="CHOLINE TRANSPORTER-LIKE (SLC FAMILY 44)"/>
    <property type="match status" value="1"/>
</dbReference>
<dbReference type="InterPro" id="IPR007603">
    <property type="entry name" value="Choline_transptr-like"/>
</dbReference>
<evidence type="ECO:0000313" key="8">
    <source>
        <dbReference type="EMBL" id="KAL3792860.1"/>
    </source>
</evidence>